<protein>
    <submittedName>
        <fullName evidence="2">Hypothetical conserved secreted protein</fullName>
    </submittedName>
</protein>
<dbReference type="AlphaFoldDB" id="B8RIT6"/>
<evidence type="ECO:0000256" key="1">
    <source>
        <dbReference type="SAM" id="SignalP"/>
    </source>
</evidence>
<organism evidence="2">
    <name type="scientific">Culex tarsalis</name>
    <name type="common">Encephalitis mosquito</name>
    <dbReference type="NCBI Taxonomy" id="7177"/>
    <lineage>
        <taxon>Eukaryota</taxon>
        <taxon>Metazoa</taxon>
        <taxon>Ecdysozoa</taxon>
        <taxon>Arthropoda</taxon>
        <taxon>Hexapoda</taxon>
        <taxon>Insecta</taxon>
        <taxon>Pterygota</taxon>
        <taxon>Neoptera</taxon>
        <taxon>Endopterygota</taxon>
        <taxon>Diptera</taxon>
        <taxon>Nematocera</taxon>
        <taxon>Culicoidea</taxon>
        <taxon>Culicidae</taxon>
        <taxon>Culicinae</taxon>
        <taxon>Culicini</taxon>
        <taxon>Culex</taxon>
        <taxon>Culex</taxon>
    </lineage>
</organism>
<dbReference type="EMBL" id="EZ000360">
    <property type="protein sequence ID" value="ACJ64234.1"/>
    <property type="molecule type" value="mRNA"/>
</dbReference>
<sequence>MKLVAFKAIFVLLLVVSCEAASSRVRNCFQTFAKQANGDIQAIRNYKASTTKACVNNVRANMSKLKSQLQQLRRCL</sequence>
<proteinExistence type="evidence at transcript level"/>
<keyword evidence="1" id="KW-0732">Signal</keyword>
<name>B8RIT6_CULTA</name>
<feature type="signal peptide" evidence="1">
    <location>
        <begin position="1"/>
        <end position="20"/>
    </location>
</feature>
<feature type="chain" id="PRO_5002878541" evidence="1">
    <location>
        <begin position="21"/>
        <end position="76"/>
    </location>
</feature>
<reference evidence="2" key="1">
    <citation type="submission" date="2008-11" db="EMBL/GenBank/DDBJ databases">
        <title>The salivary gland transcriptome of the West Nile mosquito vector, Culex tarsalis, with characterization of protein family possibly acquired by horizontal transfer.</title>
        <authorList>
            <person name="Calvo E."/>
            <person name="Sanchez-Vargas I."/>
            <person name="Favreau A.J."/>
            <person name="Barbian K.D."/>
            <person name="Pham V.M."/>
            <person name="Olson K.E."/>
            <person name="Ribeiro J.M.C."/>
        </authorList>
    </citation>
    <scope>NUCLEOTIDE SEQUENCE</scope>
    <source>
        <tissue evidence="2">Salivary glands</tissue>
    </source>
</reference>
<accession>B8RIT6</accession>
<dbReference type="PROSITE" id="PS51257">
    <property type="entry name" value="PROKAR_LIPOPROTEIN"/>
    <property type="match status" value="1"/>
</dbReference>
<evidence type="ECO:0000313" key="2">
    <source>
        <dbReference type="EMBL" id="ACJ64234.1"/>
    </source>
</evidence>